<dbReference type="Gene3D" id="1.10.10.60">
    <property type="entry name" value="Homeodomain-like"/>
    <property type="match status" value="1"/>
</dbReference>
<organism evidence="6 7">
    <name type="scientific">Luteipulveratus halotolerans</name>
    <dbReference type="NCBI Taxonomy" id="1631356"/>
    <lineage>
        <taxon>Bacteria</taxon>
        <taxon>Bacillati</taxon>
        <taxon>Actinomycetota</taxon>
        <taxon>Actinomycetes</taxon>
        <taxon>Micrococcales</taxon>
        <taxon>Dermacoccaceae</taxon>
        <taxon>Luteipulveratus</taxon>
    </lineage>
</organism>
<dbReference type="InterPro" id="IPR009057">
    <property type="entry name" value="Homeodomain-like_sf"/>
</dbReference>
<feature type="domain" description="HTH tetR-type" evidence="5">
    <location>
        <begin position="31"/>
        <end position="91"/>
    </location>
</feature>
<keyword evidence="7" id="KW-1185">Reference proteome</keyword>
<evidence type="ECO:0000313" key="7">
    <source>
        <dbReference type="Proteomes" id="UP000037397"/>
    </source>
</evidence>
<feature type="DNA-binding region" description="H-T-H motif" evidence="4">
    <location>
        <begin position="54"/>
        <end position="73"/>
    </location>
</feature>
<evidence type="ECO:0000313" key="6">
    <source>
        <dbReference type="EMBL" id="KNX38309.1"/>
    </source>
</evidence>
<dbReference type="Proteomes" id="UP000037397">
    <property type="component" value="Unassembled WGS sequence"/>
</dbReference>
<dbReference type="InterPro" id="IPR001647">
    <property type="entry name" value="HTH_TetR"/>
</dbReference>
<protein>
    <submittedName>
        <fullName evidence="6">TetR family transcriptional regulator</fullName>
    </submittedName>
</protein>
<evidence type="ECO:0000256" key="4">
    <source>
        <dbReference type="PROSITE-ProRule" id="PRU00335"/>
    </source>
</evidence>
<dbReference type="AlphaFoldDB" id="A0A0L6CKN8"/>
<evidence type="ECO:0000256" key="1">
    <source>
        <dbReference type="ARBA" id="ARBA00023015"/>
    </source>
</evidence>
<dbReference type="STRING" id="1631356.VV01_16040"/>
<comment type="caution">
    <text evidence="6">The sequence shown here is derived from an EMBL/GenBank/DDBJ whole genome shotgun (WGS) entry which is preliminary data.</text>
</comment>
<dbReference type="Pfam" id="PF00440">
    <property type="entry name" value="TetR_N"/>
    <property type="match status" value="1"/>
</dbReference>
<dbReference type="Gene3D" id="1.10.357.10">
    <property type="entry name" value="Tetracycline Repressor, domain 2"/>
    <property type="match status" value="1"/>
</dbReference>
<keyword evidence="2 4" id="KW-0238">DNA-binding</keyword>
<dbReference type="GO" id="GO:0045892">
    <property type="term" value="P:negative regulation of DNA-templated transcription"/>
    <property type="evidence" value="ECO:0007669"/>
    <property type="project" value="InterPro"/>
</dbReference>
<gene>
    <name evidence="6" type="ORF">VV01_16040</name>
</gene>
<proteinExistence type="predicted"/>
<dbReference type="RefSeq" id="WP_050670749.1">
    <property type="nucleotide sequence ID" value="NZ_LAIR01000002.1"/>
</dbReference>
<keyword evidence="3" id="KW-0804">Transcription</keyword>
<reference evidence="7" key="1">
    <citation type="submission" date="2015-03" db="EMBL/GenBank/DDBJ databases">
        <title>Luteipulveratus halotolerans sp. nov., a novel actinobacterium (Dermacoccaceae) from Sarawak, Malaysia.</title>
        <authorList>
            <person name="Juboi H."/>
            <person name="Basik A."/>
            <person name="Shamsul S.S."/>
            <person name="Arnold P."/>
            <person name="Schmitt E.K."/>
            <person name="Sanglier J.-J."/>
            <person name="Yeo T."/>
        </authorList>
    </citation>
    <scope>NUCLEOTIDE SEQUENCE [LARGE SCALE GENOMIC DNA]</scope>
    <source>
        <strain evidence="7">C296001</strain>
    </source>
</reference>
<dbReference type="PATRIC" id="fig|1631356.3.peg.3182"/>
<accession>A0A0L6CKN8</accession>
<dbReference type="EMBL" id="LAIR01000002">
    <property type="protein sequence ID" value="KNX38309.1"/>
    <property type="molecule type" value="Genomic_DNA"/>
</dbReference>
<name>A0A0L6CKN8_9MICO</name>
<dbReference type="GO" id="GO:0003700">
    <property type="term" value="F:DNA-binding transcription factor activity"/>
    <property type="evidence" value="ECO:0007669"/>
    <property type="project" value="TreeGrafter"/>
</dbReference>
<dbReference type="InterPro" id="IPR050109">
    <property type="entry name" value="HTH-type_TetR-like_transc_reg"/>
</dbReference>
<dbReference type="OrthoDB" id="329481at2"/>
<dbReference type="SUPFAM" id="SSF48498">
    <property type="entry name" value="Tetracyclin repressor-like, C-terminal domain"/>
    <property type="match status" value="1"/>
</dbReference>
<dbReference type="PANTHER" id="PTHR30055:SF151">
    <property type="entry name" value="TRANSCRIPTIONAL REGULATORY PROTEIN"/>
    <property type="match status" value="1"/>
</dbReference>
<dbReference type="Pfam" id="PF02909">
    <property type="entry name" value="TetR_C_1"/>
    <property type="match status" value="1"/>
</dbReference>
<dbReference type="SUPFAM" id="SSF46689">
    <property type="entry name" value="Homeodomain-like"/>
    <property type="match status" value="1"/>
</dbReference>
<evidence type="ECO:0000259" key="5">
    <source>
        <dbReference type="PROSITE" id="PS50977"/>
    </source>
</evidence>
<dbReference type="InterPro" id="IPR004111">
    <property type="entry name" value="Repressor_TetR_C"/>
</dbReference>
<keyword evidence="1" id="KW-0805">Transcription regulation</keyword>
<dbReference type="PANTHER" id="PTHR30055">
    <property type="entry name" value="HTH-TYPE TRANSCRIPTIONAL REGULATOR RUTR"/>
    <property type="match status" value="1"/>
</dbReference>
<evidence type="ECO:0000256" key="2">
    <source>
        <dbReference type="ARBA" id="ARBA00023125"/>
    </source>
</evidence>
<dbReference type="GO" id="GO:0000976">
    <property type="term" value="F:transcription cis-regulatory region binding"/>
    <property type="evidence" value="ECO:0007669"/>
    <property type="project" value="TreeGrafter"/>
</dbReference>
<dbReference type="PROSITE" id="PS50977">
    <property type="entry name" value="HTH_TETR_2"/>
    <property type="match status" value="1"/>
</dbReference>
<dbReference type="InterPro" id="IPR036271">
    <property type="entry name" value="Tet_transcr_reg_TetR-rel_C_sf"/>
</dbReference>
<sequence length="243" mass="26649">MSDFSGAGDIDASLALLWGMHEPPTRGRKPNVTLDQIVTTAVEIADAEGLDAVSMRRIASELGLGTMSLYRHVPGKSELLDLMLDRVNAPRKPGSQGGWKARLRECAYGFYELYTSHPWLLQVDQSRPLLGPNTMAGLEAIMGGLSDLPMTDQHKMIVVISLDSLVTGIARQEINAVRAVERTGVTDEQFWAAQAPVLEKAMSSGDYPVMGALDEDTFNLTWEDTMDLAVSAFIDGIERRLER</sequence>
<evidence type="ECO:0000256" key="3">
    <source>
        <dbReference type="ARBA" id="ARBA00023163"/>
    </source>
</evidence>